<proteinExistence type="predicted"/>
<evidence type="ECO:0000259" key="2">
    <source>
        <dbReference type="SMART" id="SM00906"/>
    </source>
</evidence>
<evidence type="ECO:0000313" key="3">
    <source>
        <dbReference type="EMBL" id="KAF2032828.1"/>
    </source>
</evidence>
<gene>
    <name evidence="3" type="ORF">EK21DRAFT_86837</name>
</gene>
<keyword evidence="1" id="KW-0539">Nucleus</keyword>
<reference evidence="3" key="1">
    <citation type="journal article" date="2020" name="Stud. Mycol.">
        <title>101 Dothideomycetes genomes: a test case for predicting lifestyles and emergence of pathogens.</title>
        <authorList>
            <person name="Haridas S."/>
            <person name="Albert R."/>
            <person name="Binder M."/>
            <person name="Bloem J."/>
            <person name="Labutti K."/>
            <person name="Salamov A."/>
            <person name="Andreopoulos B."/>
            <person name="Baker S."/>
            <person name="Barry K."/>
            <person name="Bills G."/>
            <person name="Bluhm B."/>
            <person name="Cannon C."/>
            <person name="Castanera R."/>
            <person name="Culley D."/>
            <person name="Daum C."/>
            <person name="Ezra D."/>
            <person name="Gonzalez J."/>
            <person name="Henrissat B."/>
            <person name="Kuo A."/>
            <person name="Liang C."/>
            <person name="Lipzen A."/>
            <person name="Lutzoni F."/>
            <person name="Magnuson J."/>
            <person name="Mondo S."/>
            <person name="Nolan M."/>
            <person name="Ohm R."/>
            <person name="Pangilinan J."/>
            <person name="Park H.-J."/>
            <person name="Ramirez L."/>
            <person name="Alfaro M."/>
            <person name="Sun H."/>
            <person name="Tritt A."/>
            <person name="Yoshinaga Y."/>
            <person name="Zwiers L.-H."/>
            <person name="Turgeon B."/>
            <person name="Goodwin S."/>
            <person name="Spatafora J."/>
            <person name="Crous P."/>
            <person name="Grigoriev I."/>
        </authorList>
    </citation>
    <scope>NUCLEOTIDE SEQUENCE</scope>
    <source>
        <strain evidence="3">CBS 110217</strain>
    </source>
</reference>
<dbReference type="EMBL" id="ML978170">
    <property type="protein sequence ID" value="KAF2032828.1"/>
    <property type="molecule type" value="Genomic_DNA"/>
</dbReference>
<keyword evidence="4" id="KW-1185">Reference proteome</keyword>
<dbReference type="PANTHER" id="PTHR46910">
    <property type="entry name" value="TRANSCRIPTION FACTOR PDR1"/>
    <property type="match status" value="1"/>
</dbReference>
<dbReference type="OrthoDB" id="3266505at2759"/>
<comment type="caution">
    <text evidence="3">The sequence shown here is derived from an EMBL/GenBank/DDBJ whole genome shotgun (WGS) entry which is preliminary data.</text>
</comment>
<feature type="domain" description="Xylanolytic transcriptional activator regulatory" evidence="2">
    <location>
        <begin position="116"/>
        <end position="188"/>
    </location>
</feature>
<evidence type="ECO:0000256" key="1">
    <source>
        <dbReference type="ARBA" id="ARBA00023242"/>
    </source>
</evidence>
<dbReference type="GO" id="GO:0003677">
    <property type="term" value="F:DNA binding"/>
    <property type="evidence" value="ECO:0007669"/>
    <property type="project" value="InterPro"/>
</dbReference>
<name>A0A9P4HDW4_9PLEO</name>
<organism evidence="3 4">
    <name type="scientific">Setomelanomma holmii</name>
    <dbReference type="NCBI Taxonomy" id="210430"/>
    <lineage>
        <taxon>Eukaryota</taxon>
        <taxon>Fungi</taxon>
        <taxon>Dikarya</taxon>
        <taxon>Ascomycota</taxon>
        <taxon>Pezizomycotina</taxon>
        <taxon>Dothideomycetes</taxon>
        <taxon>Pleosporomycetidae</taxon>
        <taxon>Pleosporales</taxon>
        <taxon>Pleosporineae</taxon>
        <taxon>Phaeosphaeriaceae</taxon>
        <taxon>Setomelanomma</taxon>
    </lineage>
</organism>
<protein>
    <recommendedName>
        <fullName evidence="2">Xylanolytic transcriptional activator regulatory domain-containing protein</fullName>
    </recommendedName>
</protein>
<evidence type="ECO:0000313" key="4">
    <source>
        <dbReference type="Proteomes" id="UP000799777"/>
    </source>
</evidence>
<dbReference type="Pfam" id="PF04082">
    <property type="entry name" value="Fungal_trans"/>
    <property type="match status" value="1"/>
</dbReference>
<dbReference type="PANTHER" id="PTHR46910:SF8">
    <property type="entry name" value="ZN(II)2CYS6 TRANSCRIPTION FACTOR (EUROFUNG)"/>
    <property type="match status" value="1"/>
</dbReference>
<dbReference type="GO" id="GO:0008270">
    <property type="term" value="F:zinc ion binding"/>
    <property type="evidence" value="ECO:0007669"/>
    <property type="project" value="InterPro"/>
</dbReference>
<dbReference type="GO" id="GO:0003700">
    <property type="term" value="F:DNA-binding transcription factor activity"/>
    <property type="evidence" value="ECO:0007669"/>
    <property type="project" value="InterPro"/>
</dbReference>
<dbReference type="InterPro" id="IPR050987">
    <property type="entry name" value="AtrR-like"/>
</dbReference>
<dbReference type="CDD" id="cd12148">
    <property type="entry name" value="fungal_TF_MHR"/>
    <property type="match status" value="1"/>
</dbReference>
<dbReference type="Proteomes" id="UP000799777">
    <property type="component" value="Unassembled WGS sequence"/>
</dbReference>
<accession>A0A9P4HDW4</accession>
<dbReference type="GO" id="GO:0006351">
    <property type="term" value="P:DNA-templated transcription"/>
    <property type="evidence" value="ECO:0007669"/>
    <property type="project" value="InterPro"/>
</dbReference>
<dbReference type="InterPro" id="IPR007219">
    <property type="entry name" value="XnlR_reg_dom"/>
</dbReference>
<dbReference type="AlphaFoldDB" id="A0A9P4HDW4"/>
<sequence length="279" mass="31628">MVMGQPDNMRRTDAWQTIPQSLFRERCDELFLTGIVSYGEENFARLVVTALGLAAFYSSSRVSALESAETKRFAYALLQQIEQSYITIIDTPGIETVQICILLGSFHLFNGRPNSGFDILGSAINLAQNLGLHRKRLSRRASAYAVQSWARTWWTLEVFDKYAAVAFGRPCAIDDSDCDVDPLEDDPAGNSVYQFELSGQIVSLLSYHRHKFQLYRIMGPFLGRRIQTNRLESLAVMALHRWALYDKASESKQDRLAERQLPIFQLMTSALRSVVRAES</sequence>
<dbReference type="SMART" id="SM00906">
    <property type="entry name" value="Fungal_trans"/>
    <property type="match status" value="1"/>
</dbReference>